<reference evidence="1 2" key="1">
    <citation type="journal article" date="2019" name="ACS Chem. Biol.">
        <title>Identification and Mobilization of a Cryptic Antibiotic Biosynthesis Gene Locus from a Human-Pathogenic Nocardia Isolate.</title>
        <authorList>
            <person name="Herisse M."/>
            <person name="Ishida K."/>
            <person name="Porter J.L."/>
            <person name="Howden B."/>
            <person name="Hertweck C."/>
            <person name="Stinear T.P."/>
            <person name="Pidot S.J."/>
        </authorList>
    </citation>
    <scope>NUCLEOTIDE SEQUENCE [LARGE SCALE GENOMIC DNA]</scope>
    <source>
        <strain evidence="1 2">AUSMDU00012715</strain>
    </source>
</reference>
<dbReference type="Proteomes" id="UP000500953">
    <property type="component" value="Chromosome"/>
</dbReference>
<gene>
    <name evidence="1" type="ORF">F6W96_40700</name>
</gene>
<protein>
    <submittedName>
        <fullName evidence="1">Uncharacterized protein</fullName>
    </submittedName>
</protein>
<organism evidence="1 2">
    <name type="scientific">Nocardia terpenica</name>
    <dbReference type="NCBI Taxonomy" id="455432"/>
    <lineage>
        <taxon>Bacteria</taxon>
        <taxon>Bacillati</taxon>
        <taxon>Actinomycetota</taxon>
        <taxon>Actinomycetes</taxon>
        <taxon>Mycobacteriales</taxon>
        <taxon>Nocardiaceae</taxon>
        <taxon>Nocardia</taxon>
    </lineage>
</organism>
<sequence length="99" mass="11485">MDGEWQPQAELRVAYLPHHGYCAHLRARRLCTGPHYTQYDYIDVHGDLIYSRPAQRYRNDAMDSFQRTALAELRALYDLGNAVVTLYFTPHRPTTTNDG</sequence>
<dbReference type="RefSeq" id="WP_167490976.1">
    <property type="nucleotide sequence ID" value="NZ_CP046173.1"/>
</dbReference>
<dbReference type="AlphaFoldDB" id="A0A6G9ZDP1"/>
<dbReference type="EMBL" id="CP046173">
    <property type="protein sequence ID" value="QIS23658.1"/>
    <property type="molecule type" value="Genomic_DNA"/>
</dbReference>
<name>A0A6G9ZDP1_9NOCA</name>
<accession>A0A6G9ZDP1</accession>
<evidence type="ECO:0000313" key="1">
    <source>
        <dbReference type="EMBL" id="QIS23658.1"/>
    </source>
</evidence>
<evidence type="ECO:0000313" key="2">
    <source>
        <dbReference type="Proteomes" id="UP000500953"/>
    </source>
</evidence>
<proteinExistence type="predicted"/>